<protein>
    <recommendedName>
        <fullName evidence="5">DUF1835 domain-containing protein</fullName>
    </recommendedName>
</protein>
<dbReference type="AlphaFoldDB" id="A0A0U1QRP6"/>
<organism evidence="3 4">
    <name type="scientific">Sporolactobacillus inulinus CASD</name>
    <dbReference type="NCBI Taxonomy" id="1069536"/>
    <lineage>
        <taxon>Bacteria</taxon>
        <taxon>Bacillati</taxon>
        <taxon>Bacillota</taxon>
        <taxon>Bacilli</taxon>
        <taxon>Bacillales</taxon>
        <taxon>Sporolactobacillaceae</taxon>
        <taxon>Sporolactobacillus</taxon>
    </lineage>
</organism>
<name>A0A0U1QRP6_9BACL</name>
<feature type="domain" description="DUF3658" evidence="2">
    <location>
        <begin position="230"/>
        <end position="343"/>
    </location>
</feature>
<dbReference type="Proteomes" id="UP000035553">
    <property type="component" value="Unassembled WGS sequence"/>
</dbReference>
<dbReference type="Pfam" id="PF12395">
    <property type="entry name" value="DUF3658"/>
    <property type="match status" value="1"/>
</dbReference>
<keyword evidence="4" id="KW-1185">Reference proteome</keyword>
<comment type="caution">
    <text evidence="3">The sequence shown here is derived from an EMBL/GenBank/DDBJ whole genome shotgun (WGS) entry which is preliminary data.</text>
</comment>
<accession>A0A0U1QRP6</accession>
<dbReference type="Pfam" id="PF08874">
    <property type="entry name" value="DUF1835"/>
    <property type="match status" value="1"/>
</dbReference>
<evidence type="ECO:0008006" key="5">
    <source>
        <dbReference type="Google" id="ProtNLM"/>
    </source>
</evidence>
<evidence type="ECO:0000259" key="1">
    <source>
        <dbReference type="Pfam" id="PF08874"/>
    </source>
</evidence>
<dbReference type="OrthoDB" id="343110at2"/>
<gene>
    <name evidence="3" type="ORF">SINU_02700</name>
</gene>
<evidence type="ECO:0000313" key="3">
    <source>
        <dbReference type="EMBL" id="KLI03459.1"/>
    </source>
</evidence>
<proteinExistence type="predicted"/>
<evidence type="ECO:0000259" key="2">
    <source>
        <dbReference type="Pfam" id="PF12395"/>
    </source>
</evidence>
<feature type="domain" description="DUF1835" evidence="1">
    <location>
        <begin position="75"/>
        <end position="193"/>
    </location>
</feature>
<dbReference type="InterPro" id="IPR014973">
    <property type="entry name" value="DUF1835"/>
</dbReference>
<dbReference type="InterPro" id="IPR022123">
    <property type="entry name" value="DUF3658"/>
</dbReference>
<dbReference type="EMBL" id="AFVQ02000037">
    <property type="protein sequence ID" value="KLI03459.1"/>
    <property type="molecule type" value="Genomic_DNA"/>
</dbReference>
<sequence>MEAIDFVYEKLAEAINQLNERESKRMLLRLFQEAEIAQQVPDEKRLTKRMRHIYEDLIQLQPQQPLTEEALNHRHIAFGDSVAGSLRYGLSSIKVRSEHVLAITTDLSNGPLARLDEPEGIRDRITWLKDFVDGYSYDDDFLDSLANQLEAIQAIPEHVPVTVWASDNAWEQCGLALIAYLLRGRKNPIRVINPSAYEKQLFEEFGEGAHSAYSGELAPETLAMLFKKYAQQPPLTDNECHQLESEWRRVSADPSVLRIWTDGRVQPASPDYFDAEILRHARRLARQQENRKGFLCLRLIGEVIGELHEKQWVGDTYIYWRIKKLIEAGKLMVNASPNQMLHMKLIFNKE</sequence>
<evidence type="ECO:0000313" key="4">
    <source>
        <dbReference type="Proteomes" id="UP000035553"/>
    </source>
</evidence>
<reference evidence="3 4" key="1">
    <citation type="journal article" date="2011" name="J. Bacteriol.">
        <title>Draft genome sequence of Sporolactobacillus inulinus strain CASD, an efficient D-lactic acid-producing bacterium with high-concentration lactate tolerance capability.</title>
        <authorList>
            <person name="Yu B."/>
            <person name="Su F."/>
            <person name="Wang L."/>
            <person name="Xu K."/>
            <person name="Zhao B."/>
            <person name="Xu P."/>
        </authorList>
    </citation>
    <scope>NUCLEOTIDE SEQUENCE [LARGE SCALE GENOMIC DNA]</scope>
    <source>
        <strain evidence="3 4">CASD</strain>
    </source>
</reference>
<dbReference type="STRING" id="1069536.SINU_02700"/>